<keyword evidence="1" id="KW-0695">RNA-directed DNA polymerase</keyword>
<keyword evidence="1" id="KW-0548">Nucleotidyltransferase</keyword>
<organism evidence="1 2">
    <name type="scientific">Willisornis vidua</name>
    <name type="common">Xingu scale-backed antbird</name>
    <dbReference type="NCBI Taxonomy" id="1566151"/>
    <lineage>
        <taxon>Eukaryota</taxon>
        <taxon>Metazoa</taxon>
        <taxon>Chordata</taxon>
        <taxon>Craniata</taxon>
        <taxon>Vertebrata</taxon>
        <taxon>Euteleostomi</taxon>
        <taxon>Archelosauria</taxon>
        <taxon>Archosauria</taxon>
        <taxon>Dinosauria</taxon>
        <taxon>Saurischia</taxon>
        <taxon>Theropoda</taxon>
        <taxon>Coelurosauria</taxon>
        <taxon>Aves</taxon>
        <taxon>Neognathae</taxon>
        <taxon>Neoaves</taxon>
        <taxon>Telluraves</taxon>
        <taxon>Australaves</taxon>
        <taxon>Passeriformes</taxon>
        <taxon>Thamnophilidae</taxon>
        <taxon>Willisornis</taxon>
    </lineage>
</organism>
<reference evidence="1" key="1">
    <citation type="submission" date="2019-10" db="EMBL/GenBank/DDBJ databases">
        <authorList>
            <person name="Soares A.E.R."/>
            <person name="Aleixo A."/>
            <person name="Schneider P."/>
            <person name="Miyaki C.Y."/>
            <person name="Schneider M.P."/>
            <person name="Mello C."/>
            <person name="Vasconcelos A.T.R."/>
        </authorList>
    </citation>
    <scope>NUCLEOTIDE SEQUENCE</scope>
    <source>
        <tissue evidence="1">Muscle</tissue>
    </source>
</reference>
<name>A0ABQ9DRL3_9PASS</name>
<keyword evidence="2" id="KW-1185">Reference proteome</keyword>
<sequence length="109" mass="12728">MGLDGIHSKAPRELVEELAEPLSIVYHQSWLTRMVLDEWKLASVTPIHKKGQKKDPKDYRPVSPALVLCKFREQIILNVLKRYMQDNQMIRPSHHGERLVLHDQPDLLL</sequence>
<dbReference type="EMBL" id="WHWB01032705">
    <property type="protein sequence ID" value="KAJ7424356.1"/>
    <property type="molecule type" value="Genomic_DNA"/>
</dbReference>
<accession>A0ABQ9DRL3</accession>
<gene>
    <name evidence="1" type="ORF">WISP_29064</name>
</gene>
<evidence type="ECO:0000313" key="2">
    <source>
        <dbReference type="Proteomes" id="UP001145742"/>
    </source>
</evidence>
<dbReference type="PANTHER" id="PTHR33395:SF22">
    <property type="entry name" value="REVERSE TRANSCRIPTASE DOMAIN-CONTAINING PROTEIN"/>
    <property type="match status" value="1"/>
</dbReference>
<comment type="caution">
    <text evidence="1">The sequence shown here is derived from an EMBL/GenBank/DDBJ whole genome shotgun (WGS) entry which is preliminary data.</text>
</comment>
<dbReference type="Proteomes" id="UP001145742">
    <property type="component" value="Unassembled WGS sequence"/>
</dbReference>
<evidence type="ECO:0000313" key="1">
    <source>
        <dbReference type="EMBL" id="KAJ7424356.1"/>
    </source>
</evidence>
<dbReference type="GO" id="GO:0003964">
    <property type="term" value="F:RNA-directed DNA polymerase activity"/>
    <property type="evidence" value="ECO:0007669"/>
    <property type="project" value="UniProtKB-KW"/>
</dbReference>
<dbReference type="PANTHER" id="PTHR33395">
    <property type="entry name" value="TRANSCRIPTASE, PUTATIVE-RELATED-RELATED"/>
    <property type="match status" value="1"/>
</dbReference>
<keyword evidence="1" id="KW-0808">Transferase</keyword>
<proteinExistence type="predicted"/>
<protein>
    <submittedName>
        <fullName evidence="1">RNA-directed DNA polymerase from mobile element jockey</fullName>
    </submittedName>
</protein>